<organism evidence="2 3">
    <name type="scientific">Planomonospora alba</name>
    <dbReference type="NCBI Taxonomy" id="161354"/>
    <lineage>
        <taxon>Bacteria</taxon>
        <taxon>Bacillati</taxon>
        <taxon>Actinomycetota</taxon>
        <taxon>Actinomycetes</taxon>
        <taxon>Streptosporangiales</taxon>
        <taxon>Streptosporangiaceae</taxon>
        <taxon>Planomonospora</taxon>
    </lineage>
</organism>
<dbReference type="Proteomes" id="UP001500320">
    <property type="component" value="Unassembled WGS sequence"/>
</dbReference>
<gene>
    <name evidence="2" type="ORF">GCM10010466_27460</name>
</gene>
<protein>
    <recommendedName>
        <fullName evidence="1">NADPH-dependent FMN reductase-like domain-containing protein</fullName>
    </recommendedName>
</protein>
<accession>A0ABP6N4N5</accession>
<reference evidence="3" key="1">
    <citation type="journal article" date="2019" name="Int. J. Syst. Evol. Microbiol.">
        <title>The Global Catalogue of Microorganisms (GCM) 10K type strain sequencing project: providing services to taxonomists for standard genome sequencing and annotation.</title>
        <authorList>
            <consortium name="The Broad Institute Genomics Platform"/>
            <consortium name="The Broad Institute Genome Sequencing Center for Infectious Disease"/>
            <person name="Wu L."/>
            <person name="Ma J."/>
        </authorList>
    </citation>
    <scope>NUCLEOTIDE SEQUENCE [LARGE SCALE GENOMIC DNA]</scope>
    <source>
        <strain evidence="3">JCM 9373</strain>
    </source>
</reference>
<feature type="domain" description="NADPH-dependent FMN reductase-like" evidence="1">
    <location>
        <begin position="1"/>
        <end position="135"/>
    </location>
</feature>
<evidence type="ECO:0000313" key="2">
    <source>
        <dbReference type="EMBL" id="GAA3135135.1"/>
    </source>
</evidence>
<dbReference type="Pfam" id="PF03358">
    <property type="entry name" value="FMN_red"/>
    <property type="match status" value="1"/>
</dbReference>
<sequence>MEIVGIAGSLRPAAHVGRLLEAAAGELPASATLTVWTGLEEIPACTGGPLPRPAAELCALLAGADGVLVTAPEHSVLPVQLLHALGWASSPAAGAVLLGKPVAVVTACVRPHEAMWTQTELRRMLGVAGAAVHGADLPVSPAPRRFDDTGRLADPAARDRLRRVVEELCGRSPETVLAPLPPAAAGKAVDPVAGKVLDGVAGKAPAVPGTTRVTAAPGRAAAVPALGPAAASGKVPAGIPV</sequence>
<evidence type="ECO:0000313" key="3">
    <source>
        <dbReference type="Proteomes" id="UP001500320"/>
    </source>
</evidence>
<keyword evidence="3" id="KW-1185">Reference proteome</keyword>
<dbReference type="SUPFAM" id="SSF52218">
    <property type="entry name" value="Flavoproteins"/>
    <property type="match status" value="1"/>
</dbReference>
<dbReference type="RefSeq" id="WP_344859402.1">
    <property type="nucleotide sequence ID" value="NZ_BAAAUT010000019.1"/>
</dbReference>
<dbReference type="InterPro" id="IPR029039">
    <property type="entry name" value="Flavoprotein-like_sf"/>
</dbReference>
<proteinExistence type="predicted"/>
<name>A0ABP6N4N5_9ACTN</name>
<dbReference type="InterPro" id="IPR005025">
    <property type="entry name" value="FMN_Rdtase-like_dom"/>
</dbReference>
<evidence type="ECO:0000259" key="1">
    <source>
        <dbReference type="Pfam" id="PF03358"/>
    </source>
</evidence>
<comment type="caution">
    <text evidence="2">The sequence shown here is derived from an EMBL/GenBank/DDBJ whole genome shotgun (WGS) entry which is preliminary data.</text>
</comment>
<dbReference type="EMBL" id="BAAAUT010000019">
    <property type="protein sequence ID" value="GAA3135135.1"/>
    <property type="molecule type" value="Genomic_DNA"/>
</dbReference>
<dbReference type="Gene3D" id="3.40.50.360">
    <property type="match status" value="1"/>
</dbReference>